<proteinExistence type="predicted"/>
<sequence length="54" mass="5668">MANHWRLEGVNASCVSISIAARTSSSPADITEMGLLTRTSYPDTALGPPGCTFL</sequence>
<organism evidence="1 2">
    <name type="scientific">Pisolithus microcarpus 441</name>
    <dbReference type="NCBI Taxonomy" id="765257"/>
    <lineage>
        <taxon>Eukaryota</taxon>
        <taxon>Fungi</taxon>
        <taxon>Dikarya</taxon>
        <taxon>Basidiomycota</taxon>
        <taxon>Agaricomycotina</taxon>
        <taxon>Agaricomycetes</taxon>
        <taxon>Agaricomycetidae</taxon>
        <taxon>Boletales</taxon>
        <taxon>Sclerodermatineae</taxon>
        <taxon>Pisolithaceae</taxon>
        <taxon>Pisolithus</taxon>
    </lineage>
</organism>
<dbReference type="HOGENOM" id="CLU_3051233_0_0_1"/>
<name>A0A0C9YMV4_9AGAM</name>
<dbReference type="EMBL" id="KN833702">
    <property type="protein sequence ID" value="KIK26335.1"/>
    <property type="molecule type" value="Genomic_DNA"/>
</dbReference>
<keyword evidence="2" id="KW-1185">Reference proteome</keyword>
<dbReference type="AlphaFoldDB" id="A0A0C9YMV4"/>
<dbReference type="Proteomes" id="UP000054018">
    <property type="component" value="Unassembled WGS sequence"/>
</dbReference>
<evidence type="ECO:0000313" key="2">
    <source>
        <dbReference type="Proteomes" id="UP000054018"/>
    </source>
</evidence>
<reference evidence="1 2" key="1">
    <citation type="submission" date="2014-04" db="EMBL/GenBank/DDBJ databases">
        <authorList>
            <consortium name="DOE Joint Genome Institute"/>
            <person name="Kuo A."/>
            <person name="Kohler A."/>
            <person name="Costa M.D."/>
            <person name="Nagy L.G."/>
            <person name="Floudas D."/>
            <person name="Copeland A."/>
            <person name="Barry K.W."/>
            <person name="Cichocki N."/>
            <person name="Veneault-Fourrey C."/>
            <person name="LaButti K."/>
            <person name="Lindquist E.A."/>
            <person name="Lipzen A."/>
            <person name="Lundell T."/>
            <person name="Morin E."/>
            <person name="Murat C."/>
            <person name="Sun H."/>
            <person name="Tunlid A."/>
            <person name="Henrissat B."/>
            <person name="Grigoriev I.V."/>
            <person name="Hibbett D.S."/>
            <person name="Martin F."/>
            <person name="Nordberg H.P."/>
            <person name="Cantor M.N."/>
            <person name="Hua S.X."/>
        </authorList>
    </citation>
    <scope>NUCLEOTIDE SEQUENCE [LARGE SCALE GENOMIC DNA]</scope>
    <source>
        <strain evidence="1 2">441</strain>
    </source>
</reference>
<gene>
    <name evidence="1" type="ORF">PISMIDRAFT_676153</name>
</gene>
<reference evidence="2" key="2">
    <citation type="submission" date="2015-01" db="EMBL/GenBank/DDBJ databases">
        <title>Evolutionary Origins and Diversification of the Mycorrhizal Mutualists.</title>
        <authorList>
            <consortium name="DOE Joint Genome Institute"/>
            <consortium name="Mycorrhizal Genomics Consortium"/>
            <person name="Kohler A."/>
            <person name="Kuo A."/>
            <person name="Nagy L.G."/>
            <person name="Floudas D."/>
            <person name="Copeland A."/>
            <person name="Barry K.W."/>
            <person name="Cichocki N."/>
            <person name="Veneault-Fourrey C."/>
            <person name="LaButti K."/>
            <person name="Lindquist E.A."/>
            <person name="Lipzen A."/>
            <person name="Lundell T."/>
            <person name="Morin E."/>
            <person name="Murat C."/>
            <person name="Riley R."/>
            <person name="Ohm R."/>
            <person name="Sun H."/>
            <person name="Tunlid A."/>
            <person name="Henrissat B."/>
            <person name="Grigoriev I.V."/>
            <person name="Hibbett D.S."/>
            <person name="Martin F."/>
        </authorList>
    </citation>
    <scope>NUCLEOTIDE SEQUENCE [LARGE SCALE GENOMIC DNA]</scope>
    <source>
        <strain evidence="2">441</strain>
    </source>
</reference>
<accession>A0A0C9YMV4</accession>
<protein>
    <submittedName>
        <fullName evidence="1">Uncharacterized protein</fullName>
    </submittedName>
</protein>
<evidence type="ECO:0000313" key="1">
    <source>
        <dbReference type="EMBL" id="KIK26335.1"/>
    </source>
</evidence>